<dbReference type="InterPro" id="IPR003675">
    <property type="entry name" value="Rce1/LyrA-like_dom"/>
</dbReference>
<name>A0ABQ1PL57_9MICC</name>
<evidence type="ECO:0000313" key="5">
    <source>
        <dbReference type="Proteomes" id="UP000597761"/>
    </source>
</evidence>
<feature type="domain" description="CAAX prenyl protease 2/Lysostaphin resistance protein A-like" evidence="3">
    <location>
        <begin position="247"/>
        <end position="310"/>
    </location>
</feature>
<evidence type="ECO:0000256" key="1">
    <source>
        <dbReference type="SAM" id="MobiDB-lite"/>
    </source>
</evidence>
<keyword evidence="5" id="KW-1185">Reference proteome</keyword>
<accession>A0ABQ1PL57</accession>
<feature type="transmembrane region" description="Helical" evidence="2">
    <location>
        <begin position="274"/>
        <end position="294"/>
    </location>
</feature>
<evidence type="ECO:0000256" key="2">
    <source>
        <dbReference type="SAM" id="Phobius"/>
    </source>
</evidence>
<dbReference type="PANTHER" id="PTHR36435:SF1">
    <property type="entry name" value="CAAX AMINO TERMINAL PROTEASE FAMILY PROTEIN"/>
    <property type="match status" value="1"/>
</dbReference>
<dbReference type="EMBL" id="BMJI01000023">
    <property type="protein sequence ID" value="GGC99016.1"/>
    <property type="molecule type" value="Genomic_DNA"/>
</dbReference>
<feature type="transmembrane region" description="Helical" evidence="2">
    <location>
        <begin position="53"/>
        <end position="74"/>
    </location>
</feature>
<dbReference type="PANTHER" id="PTHR36435">
    <property type="entry name" value="SLR1288 PROTEIN"/>
    <property type="match status" value="1"/>
</dbReference>
<gene>
    <name evidence="4" type="ORF">GCM10011512_27410</name>
</gene>
<proteinExistence type="predicted"/>
<keyword evidence="2" id="KW-0472">Membrane</keyword>
<reference evidence="5" key="1">
    <citation type="journal article" date="2019" name="Int. J. Syst. Evol. Microbiol.">
        <title>The Global Catalogue of Microorganisms (GCM) 10K type strain sequencing project: providing services to taxonomists for standard genome sequencing and annotation.</title>
        <authorList>
            <consortium name="The Broad Institute Genomics Platform"/>
            <consortium name="The Broad Institute Genome Sequencing Center for Infectious Disease"/>
            <person name="Wu L."/>
            <person name="Ma J."/>
        </authorList>
    </citation>
    <scope>NUCLEOTIDE SEQUENCE [LARGE SCALE GENOMIC DNA]</scope>
    <source>
        <strain evidence="5">CGMCC 1.15480</strain>
    </source>
</reference>
<feature type="transmembrane region" description="Helical" evidence="2">
    <location>
        <begin position="126"/>
        <end position="150"/>
    </location>
</feature>
<feature type="transmembrane region" description="Helical" evidence="2">
    <location>
        <begin position="86"/>
        <end position="105"/>
    </location>
</feature>
<dbReference type="RefSeq" id="WP_188668981.1">
    <property type="nucleotide sequence ID" value="NZ_BMJI01000023.1"/>
</dbReference>
<evidence type="ECO:0000259" key="3">
    <source>
        <dbReference type="Pfam" id="PF02517"/>
    </source>
</evidence>
<keyword evidence="2" id="KW-0812">Transmembrane</keyword>
<organism evidence="4 5">
    <name type="scientific">Tersicoccus solisilvae</name>
    <dbReference type="NCBI Taxonomy" id="1882339"/>
    <lineage>
        <taxon>Bacteria</taxon>
        <taxon>Bacillati</taxon>
        <taxon>Actinomycetota</taxon>
        <taxon>Actinomycetes</taxon>
        <taxon>Micrococcales</taxon>
        <taxon>Micrococcaceae</taxon>
        <taxon>Tersicoccus</taxon>
    </lineage>
</organism>
<comment type="caution">
    <text evidence="4">The sequence shown here is derived from an EMBL/GenBank/DDBJ whole genome shotgun (WGS) entry which is preliminary data.</text>
</comment>
<dbReference type="InterPro" id="IPR052710">
    <property type="entry name" value="CAAX_protease"/>
</dbReference>
<sequence length="326" mass="34179">MSSPVPPGAVRPGPHTATGTVPGPPVPVALRWANPAQLTPVFPLRPRWSVIDVVLAAAAFVVLPLVLGLALGPVLRGRAFDEGGGIFLSLVLTWTVLLGACLISSRTRGFGSLARDFGLRFRWVDLVIGLLASVVLRIVTAVVAVIVVLLTGATEPLQSNGDLFLAGSSTVWLIVNAGIGATLISPLLEELFFRGLLLRAVQNQVWLGRWRRQPAAPVPGTAAPPTKPARVNPARVRPATVKRPLVRSSVIAALLSAVVFGCAHLGQLDDPRSVVIQFASIFCIGLANAGLTLWFGRLGPAVLTHVFFNGTSILLALLLTSAGVAS</sequence>
<evidence type="ECO:0000313" key="4">
    <source>
        <dbReference type="EMBL" id="GGC99016.1"/>
    </source>
</evidence>
<keyword evidence="2" id="KW-1133">Transmembrane helix</keyword>
<dbReference type="Proteomes" id="UP000597761">
    <property type="component" value="Unassembled WGS sequence"/>
</dbReference>
<feature type="region of interest" description="Disordered" evidence="1">
    <location>
        <begin position="1"/>
        <end position="20"/>
    </location>
</feature>
<feature type="transmembrane region" description="Helical" evidence="2">
    <location>
        <begin position="306"/>
        <end position="325"/>
    </location>
</feature>
<protein>
    <recommendedName>
        <fullName evidence="3">CAAX prenyl protease 2/Lysostaphin resistance protein A-like domain-containing protein</fullName>
    </recommendedName>
</protein>
<dbReference type="Pfam" id="PF02517">
    <property type="entry name" value="Rce1-like"/>
    <property type="match status" value="1"/>
</dbReference>
<feature type="transmembrane region" description="Helical" evidence="2">
    <location>
        <begin position="170"/>
        <end position="188"/>
    </location>
</feature>
<feature type="transmembrane region" description="Helical" evidence="2">
    <location>
        <begin position="245"/>
        <end position="268"/>
    </location>
</feature>